<evidence type="ECO:0000256" key="7">
    <source>
        <dbReference type="ARBA" id="ARBA00023242"/>
    </source>
</evidence>
<dbReference type="EMBL" id="GL945440">
    <property type="protein sequence ID" value="EGO20818.1"/>
    <property type="molecule type" value="Genomic_DNA"/>
</dbReference>
<keyword evidence="4" id="KW-0132">Cell division</keyword>
<reference evidence="11" key="1">
    <citation type="submission" date="2011-04" db="EMBL/GenBank/DDBJ databases">
        <title>Evolution of plant cell wall degrading machinery underlies the functional diversity of forest fungi.</title>
        <authorList>
            <consortium name="US DOE Joint Genome Institute (JGI-PGF)"/>
            <person name="Eastwood D.C."/>
            <person name="Floudas D."/>
            <person name="Binder M."/>
            <person name="Majcherczyk A."/>
            <person name="Schneider P."/>
            <person name="Aerts A."/>
            <person name="Asiegbu F.O."/>
            <person name="Baker S.E."/>
            <person name="Barry K."/>
            <person name="Bendiksby M."/>
            <person name="Blumentritt M."/>
            <person name="Coutinho P.M."/>
            <person name="Cullen D."/>
            <person name="Cullen D."/>
            <person name="Gathman A."/>
            <person name="Goodell B."/>
            <person name="Henrissat B."/>
            <person name="Ihrmark K."/>
            <person name="Kauserud H."/>
            <person name="Kohler A."/>
            <person name="LaButti K."/>
            <person name="Lapidus A."/>
            <person name="Lavin J.L."/>
            <person name="Lee Y.-H."/>
            <person name="Lindquist E."/>
            <person name="Lilly W."/>
            <person name="Lucas S."/>
            <person name="Morin E."/>
            <person name="Murat C."/>
            <person name="Oguiza J.A."/>
            <person name="Park J."/>
            <person name="Pisabarro A.G."/>
            <person name="Riley R."/>
            <person name="Rosling A."/>
            <person name="Salamov A."/>
            <person name="Schmidt O."/>
            <person name="Schmutz J."/>
            <person name="Skrede I."/>
            <person name="Stenlid J."/>
            <person name="Wiebenga A."/>
            <person name="Xie X."/>
            <person name="Kues U."/>
            <person name="Hibbett D.S."/>
            <person name="Hoffmeister D."/>
            <person name="Hogberg N."/>
            <person name="Martin F."/>
            <person name="Grigoriev I.V."/>
            <person name="Watkinson S.C."/>
        </authorList>
    </citation>
    <scope>NUCLEOTIDE SEQUENCE</scope>
    <source>
        <strain evidence="11">S7.9</strain>
    </source>
</reference>
<comment type="subcellular location">
    <subcellularLocation>
        <location evidence="2">Chromosome</location>
        <location evidence="2">Centromere</location>
        <location evidence="2">Kinetochore</location>
    </subcellularLocation>
    <subcellularLocation>
        <location evidence="1">Nucleus</location>
    </subcellularLocation>
</comment>
<dbReference type="GO" id="GO:0007059">
    <property type="term" value="P:chromosome segregation"/>
    <property type="evidence" value="ECO:0007669"/>
    <property type="project" value="TreeGrafter"/>
</dbReference>
<evidence type="ECO:0000256" key="5">
    <source>
        <dbReference type="ARBA" id="ARBA00022776"/>
    </source>
</evidence>
<evidence type="ECO:0000256" key="3">
    <source>
        <dbReference type="ARBA" id="ARBA00022454"/>
    </source>
</evidence>
<dbReference type="Pfam" id="PF03980">
    <property type="entry name" value="Nnf1"/>
    <property type="match status" value="1"/>
</dbReference>
<dbReference type="RefSeq" id="XP_007322784.1">
    <property type="nucleotide sequence ID" value="XM_007322722.1"/>
</dbReference>
<dbReference type="PANTHER" id="PTHR15459">
    <property type="entry name" value="POLYAMINE-MODULATED FACTOR 1"/>
    <property type="match status" value="1"/>
</dbReference>
<evidence type="ECO:0000256" key="10">
    <source>
        <dbReference type="SAM" id="Coils"/>
    </source>
</evidence>
<dbReference type="GO" id="GO:0000444">
    <property type="term" value="C:MIS12/MIND type complex"/>
    <property type="evidence" value="ECO:0007669"/>
    <property type="project" value="InterPro"/>
</dbReference>
<keyword evidence="5" id="KW-0498">Mitosis</keyword>
<gene>
    <name evidence="11" type="ORF">SERLADRAFT_477321</name>
</gene>
<evidence type="ECO:0000256" key="4">
    <source>
        <dbReference type="ARBA" id="ARBA00022618"/>
    </source>
</evidence>
<evidence type="ECO:0000256" key="8">
    <source>
        <dbReference type="ARBA" id="ARBA00023306"/>
    </source>
</evidence>
<keyword evidence="7" id="KW-0539">Nucleus</keyword>
<dbReference type="AlphaFoldDB" id="F8P8R2"/>
<dbReference type="OrthoDB" id="18453at2759"/>
<feature type="coiled-coil region" evidence="10">
    <location>
        <begin position="122"/>
        <end position="159"/>
    </location>
</feature>
<protein>
    <submittedName>
        <fullName evidence="11">Uncharacterized protein</fullName>
    </submittedName>
</protein>
<evidence type="ECO:0000256" key="2">
    <source>
        <dbReference type="ARBA" id="ARBA00004629"/>
    </source>
</evidence>
<keyword evidence="10" id="KW-0175">Coiled coil</keyword>
<keyword evidence="8" id="KW-0131">Cell cycle</keyword>
<dbReference type="PANTHER" id="PTHR15459:SF3">
    <property type="entry name" value="POLYAMINE-MODULATED FACTOR 1"/>
    <property type="match status" value="1"/>
</dbReference>
<evidence type="ECO:0000256" key="6">
    <source>
        <dbReference type="ARBA" id="ARBA00022838"/>
    </source>
</evidence>
<dbReference type="InterPro" id="IPR007128">
    <property type="entry name" value="PMF1/Nnf1"/>
</dbReference>
<dbReference type="Proteomes" id="UP000008064">
    <property type="component" value="Unassembled WGS sequence"/>
</dbReference>
<accession>F8P8R2</accession>
<keyword evidence="3" id="KW-0158">Chromosome</keyword>
<name>F8P8R2_SERL9</name>
<dbReference type="GO" id="GO:0005634">
    <property type="term" value="C:nucleus"/>
    <property type="evidence" value="ECO:0007669"/>
    <property type="project" value="UniProtKB-SubCell"/>
</dbReference>
<sequence length="203" mass="23411">MATTSASDSKRWTHFHSALQLAIQRSARKWTYEDFTECFSLWCKEEPNGASAVFNAVSRHMESTISNSCEDLFKEYNVRESINILHAVVTEARARKQRGELSGKDVWKEDLQPRVAARAHVVPILEGEVDRLKATLKALEEENLKLQAQFRENVRKQEETDAKTTELLDILDDIYHKWNKLPHEDMELWTLQTAESLGSTRPP</sequence>
<evidence type="ECO:0000256" key="1">
    <source>
        <dbReference type="ARBA" id="ARBA00004123"/>
    </source>
</evidence>
<evidence type="ECO:0000256" key="9">
    <source>
        <dbReference type="ARBA" id="ARBA00023328"/>
    </source>
</evidence>
<dbReference type="GeneID" id="18820970"/>
<organism>
    <name type="scientific">Serpula lacrymans var. lacrymans (strain S7.9)</name>
    <name type="common">Dry rot fungus</name>
    <dbReference type="NCBI Taxonomy" id="578457"/>
    <lineage>
        <taxon>Eukaryota</taxon>
        <taxon>Fungi</taxon>
        <taxon>Dikarya</taxon>
        <taxon>Basidiomycota</taxon>
        <taxon>Agaricomycotina</taxon>
        <taxon>Agaricomycetes</taxon>
        <taxon>Agaricomycetidae</taxon>
        <taxon>Boletales</taxon>
        <taxon>Coniophorineae</taxon>
        <taxon>Serpulaceae</taxon>
        <taxon>Serpula</taxon>
    </lineage>
</organism>
<dbReference type="KEGG" id="sla:SERLADRAFT_477321"/>
<keyword evidence="6" id="KW-0995">Kinetochore</keyword>
<dbReference type="GO" id="GO:0051301">
    <property type="term" value="P:cell division"/>
    <property type="evidence" value="ECO:0007669"/>
    <property type="project" value="UniProtKB-KW"/>
</dbReference>
<keyword evidence="9" id="KW-0137">Centromere</keyword>
<proteinExistence type="predicted"/>
<evidence type="ECO:0000313" key="11">
    <source>
        <dbReference type="EMBL" id="EGO20818.1"/>
    </source>
</evidence>
<dbReference type="HOGENOM" id="CLU_1332077_0_0_1"/>